<dbReference type="Pfam" id="PF20242">
    <property type="entry name" value="Emfourin"/>
    <property type="match status" value="1"/>
</dbReference>
<organism evidence="1 2">
    <name type="scientific">Amnibacterium setariae</name>
    <dbReference type="NCBI Taxonomy" id="2306585"/>
    <lineage>
        <taxon>Bacteria</taxon>
        <taxon>Bacillati</taxon>
        <taxon>Actinomycetota</taxon>
        <taxon>Actinomycetes</taxon>
        <taxon>Micrococcales</taxon>
        <taxon>Microbacteriaceae</taxon>
        <taxon>Amnibacterium</taxon>
    </lineage>
</organism>
<dbReference type="EMBL" id="QXTG01000002">
    <property type="protein sequence ID" value="RIX28794.1"/>
    <property type="molecule type" value="Genomic_DNA"/>
</dbReference>
<dbReference type="InterPro" id="IPR049457">
    <property type="entry name" value="Emfourin"/>
</dbReference>
<keyword evidence="2" id="KW-1185">Reference proteome</keyword>
<protein>
    <submittedName>
        <fullName evidence="1">Uncharacterized protein</fullName>
    </submittedName>
</protein>
<dbReference type="AlphaFoldDB" id="A0A3A1U7A6"/>
<name>A0A3A1U7A6_9MICO</name>
<comment type="caution">
    <text evidence="1">The sequence shown here is derived from an EMBL/GenBank/DDBJ whole genome shotgun (WGS) entry which is preliminary data.</text>
</comment>
<gene>
    <name evidence="1" type="ORF">D1781_15515</name>
</gene>
<reference evidence="2" key="1">
    <citation type="submission" date="2018-09" db="EMBL/GenBank/DDBJ databases">
        <authorList>
            <person name="Kim I."/>
        </authorList>
    </citation>
    <scope>NUCLEOTIDE SEQUENCE [LARGE SCALE GENOMIC DNA]</scope>
    <source>
        <strain evidence="2">DD4a</strain>
    </source>
</reference>
<proteinExistence type="predicted"/>
<evidence type="ECO:0000313" key="2">
    <source>
        <dbReference type="Proteomes" id="UP000265742"/>
    </source>
</evidence>
<sequence>MVITRSGGFTGISVTAEVDDADEAAKLTEAVRSAADRPAGRGRDDFVYEFTIVTTETTDRIDLTGSQLPRDLRPVVQALLARS</sequence>
<accession>A0A3A1U7A6</accession>
<evidence type="ECO:0000313" key="1">
    <source>
        <dbReference type="EMBL" id="RIX28794.1"/>
    </source>
</evidence>
<dbReference type="Proteomes" id="UP000265742">
    <property type="component" value="Unassembled WGS sequence"/>
</dbReference>